<feature type="signal peptide" evidence="1">
    <location>
        <begin position="1"/>
        <end position="26"/>
    </location>
</feature>
<dbReference type="RefSeq" id="XP_002956768.1">
    <property type="nucleotide sequence ID" value="XM_002956722.1"/>
</dbReference>
<dbReference type="STRING" id="3068.D8UDN5"/>
<sequence>MRKALVLALAIALAAVLLASFRIADGQGAPPSECPLVTGYEFHRKQEAARVLILGTSAASSPDSIAEECGNTRFCNAFTAAGDLLSVPMFPVFTDMEGDSSDDEARDDTRQSCAGTYVATVGGTFGLKLPDNLDFDLLRREGEVSALGMRATIAVAKELPQLVGWQLSPRMLMRLSGRSGIEWWVTAVLEAVNLNPQDAADLPEEILMEAFTTALAVVSIPLPSRSGAQTWIYMIPFMNDSAEQGNVIGNYDFEGILAAVQYPEWDSRFSGPFNFVSPVKDQGGLFFCNGVERAYCHIGWYAEMPMEIIEKKNLPYERNYPYNPYSENPSCALNAPPEMTPGGQFKRVFLTDYTAHSAPPTIDRIGWYVCMYVCVDVKAHIRKYGAVTSWFIVYQDFVWRGDDEPYRWDGYSALAGYHQVAVVGYSDVGLIP</sequence>
<dbReference type="OrthoDB" id="10253408at2759"/>
<dbReference type="GeneID" id="9622596"/>
<accession>D8UDN5</accession>
<proteinExistence type="predicted"/>
<dbReference type="EMBL" id="GL378386">
    <property type="protein sequence ID" value="EFJ42071.1"/>
    <property type="molecule type" value="Genomic_DNA"/>
</dbReference>
<feature type="chain" id="PRO_5003124399" description="Peptidase C1A papain C-terminal domain-containing protein" evidence="1">
    <location>
        <begin position="27"/>
        <end position="432"/>
    </location>
</feature>
<evidence type="ECO:0000256" key="1">
    <source>
        <dbReference type="SAM" id="SignalP"/>
    </source>
</evidence>
<organism evidence="3">
    <name type="scientific">Volvox carteri f. nagariensis</name>
    <dbReference type="NCBI Taxonomy" id="3068"/>
    <lineage>
        <taxon>Eukaryota</taxon>
        <taxon>Viridiplantae</taxon>
        <taxon>Chlorophyta</taxon>
        <taxon>core chlorophytes</taxon>
        <taxon>Chlorophyceae</taxon>
        <taxon>CS clade</taxon>
        <taxon>Chlamydomonadales</taxon>
        <taxon>Volvocaceae</taxon>
        <taxon>Volvox</taxon>
    </lineage>
</organism>
<dbReference type="SUPFAM" id="SSF54001">
    <property type="entry name" value="Cysteine proteinases"/>
    <property type="match status" value="1"/>
</dbReference>
<reference evidence="2 3" key="1">
    <citation type="journal article" date="2010" name="Science">
        <title>Genomic analysis of organismal complexity in the multicellular green alga Volvox carteri.</title>
        <authorList>
            <person name="Prochnik S.E."/>
            <person name="Umen J."/>
            <person name="Nedelcu A.M."/>
            <person name="Hallmann A."/>
            <person name="Miller S.M."/>
            <person name="Nishii I."/>
            <person name="Ferris P."/>
            <person name="Kuo A."/>
            <person name="Mitros T."/>
            <person name="Fritz-Laylin L.K."/>
            <person name="Hellsten U."/>
            <person name="Chapman J."/>
            <person name="Simakov O."/>
            <person name="Rensing S.A."/>
            <person name="Terry A."/>
            <person name="Pangilinan J."/>
            <person name="Kapitonov V."/>
            <person name="Jurka J."/>
            <person name="Salamov A."/>
            <person name="Shapiro H."/>
            <person name="Schmutz J."/>
            <person name="Grimwood J."/>
            <person name="Lindquist E."/>
            <person name="Lucas S."/>
            <person name="Grigoriev I.V."/>
            <person name="Schmitt R."/>
            <person name="Kirk D."/>
            <person name="Rokhsar D.S."/>
        </authorList>
    </citation>
    <scope>NUCLEOTIDE SEQUENCE [LARGE SCALE GENOMIC DNA]</scope>
    <source>
        <strain evidence="3">f. Nagariensis / Eve</strain>
    </source>
</reference>
<evidence type="ECO:0000313" key="2">
    <source>
        <dbReference type="EMBL" id="EFJ42071.1"/>
    </source>
</evidence>
<dbReference type="Gene3D" id="3.90.70.10">
    <property type="entry name" value="Cysteine proteinases"/>
    <property type="match status" value="1"/>
</dbReference>
<dbReference type="InterPro" id="IPR038765">
    <property type="entry name" value="Papain-like_cys_pep_sf"/>
</dbReference>
<evidence type="ECO:0000313" key="3">
    <source>
        <dbReference type="Proteomes" id="UP000001058"/>
    </source>
</evidence>
<dbReference type="Proteomes" id="UP000001058">
    <property type="component" value="Unassembled WGS sequence"/>
</dbReference>
<dbReference type="KEGG" id="vcn:VOLCADRAFT_97799"/>
<name>D8UDN5_VOLCA</name>
<evidence type="ECO:0008006" key="4">
    <source>
        <dbReference type="Google" id="ProtNLM"/>
    </source>
</evidence>
<keyword evidence="1" id="KW-0732">Signal</keyword>
<protein>
    <recommendedName>
        <fullName evidence="4">Peptidase C1A papain C-terminal domain-containing protein</fullName>
    </recommendedName>
</protein>
<gene>
    <name evidence="2" type="ORF">VOLCADRAFT_97799</name>
</gene>
<keyword evidence="3" id="KW-1185">Reference proteome</keyword>
<dbReference type="AlphaFoldDB" id="D8UDN5"/>
<dbReference type="InParanoid" id="D8UDN5"/>